<sequence>MNKLNSENKIWIYFSYNCIKETKDDKFIVLNESTFIEILEKTLDKWENFLEKNGYLWNDFKKIEINYTDNYDSPLKPTIEIELICGYEIFYGYGIEMRIDDFIEGAIEYLKDNPVKLKNWYYPFAKKIEDKLNSLKEFERLEEKYCTEI</sequence>
<dbReference type="EMBL" id="LAZR01000949">
    <property type="protein sequence ID" value="KKN53953.1"/>
    <property type="molecule type" value="Genomic_DNA"/>
</dbReference>
<accession>A0A0F9UK44</accession>
<protein>
    <submittedName>
        <fullName evidence="1">Uncharacterized protein</fullName>
    </submittedName>
</protein>
<evidence type="ECO:0000313" key="1">
    <source>
        <dbReference type="EMBL" id="KKN53953.1"/>
    </source>
</evidence>
<gene>
    <name evidence="1" type="ORF">LCGC14_0596910</name>
</gene>
<dbReference type="AlphaFoldDB" id="A0A0F9UK44"/>
<reference evidence="1" key="1">
    <citation type="journal article" date="2015" name="Nature">
        <title>Complex archaea that bridge the gap between prokaryotes and eukaryotes.</title>
        <authorList>
            <person name="Spang A."/>
            <person name="Saw J.H."/>
            <person name="Jorgensen S.L."/>
            <person name="Zaremba-Niedzwiedzka K."/>
            <person name="Martijn J."/>
            <person name="Lind A.E."/>
            <person name="van Eijk R."/>
            <person name="Schleper C."/>
            <person name="Guy L."/>
            <person name="Ettema T.J."/>
        </authorList>
    </citation>
    <scope>NUCLEOTIDE SEQUENCE</scope>
</reference>
<proteinExistence type="predicted"/>
<name>A0A0F9UK44_9ZZZZ</name>
<comment type="caution">
    <text evidence="1">The sequence shown here is derived from an EMBL/GenBank/DDBJ whole genome shotgun (WGS) entry which is preliminary data.</text>
</comment>
<organism evidence="1">
    <name type="scientific">marine sediment metagenome</name>
    <dbReference type="NCBI Taxonomy" id="412755"/>
    <lineage>
        <taxon>unclassified sequences</taxon>
        <taxon>metagenomes</taxon>
        <taxon>ecological metagenomes</taxon>
    </lineage>
</organism>